<dbReference type="Proteomes" id="UP000316770">
    <property type="component" value="Chromosome"/>
</dbReference>
<sequence length="89" mass="9629">MKPQMTPEIRSALDKHPVGPVRIDGDTGGGPVYLVRLDDIANLQALVDSRVGEALSEADEDIAAGRIVEWNPDAMKRLGRERFSGSDQG</sequence>
<organism evidence="2 3">
    <name type="scientific">Rosistilla oblonga</name>
    <dbReference type="NCBI Taxonomy" id="2527990"/>
    <lineage>
        <taxon>Bacteria</taxon>
        <taxon>Pseudomonadati</taxon>
        <taxon>Planctomycetota</taxon>
        <taxon>Planctomycetia</taxon>
        <taxon>Pirellulales</taxon>
        <taxon>Pirellulaceae</taxon>
        <taxon>Rosistilla</taxon>
    </lineage>
</organism>
<dbReference type="EMBL" id="CP036318">
    <property type="protein sequence ID" value="QDV59471.1"/>
    <property type="molecule type" value="Genomic_DNA"/>
</dbReference>
<evidence type="ECO:0000313" key="3">
    <source>
        <dbReference type="Proteomes" id="UP000316770"/>
    </source>
</evidence>
<keyword evidence="3" id="KW-1185">Reference proteome</keyword>
<evidence type="ECO:0000313" key="2">
    <source>
        <dbReference type="EMBL" id="QDV59471.1"/>
    </source>
</evidence>
<dbReference type="AlphaFoldDB" id="A0A518J2B0"/>
<evidence type="ECO:0000256" key="1">
    <source>
        <dbReference type="SAM" id="MobiDB-lite"/>
    </source>
</evidence>
<name>A0A518J2B0_9BACT</name>
<accession>A0A518J2B0</accession>
<protein>
    <submittedName>
        <fullName evidence="2">Uncharacterized protein</fullName>
    </submittedName>
</protein>
<proteinExistence type="predicted"/>
<feature type="region of interest" description="Disordered" evidence="1">
    <location>
        <begin position="1"/>
        <end position="25"/>
    </location>
</feature>
<reference evidence="2 3" key="1">
    <citation type="submission" date="2019-02" db="EMBL/GenBank/DDBJ databases">
        <title>Deep-cultivation of Planctomycetes and their phenomic and genomic characterization uncovers novel biology.</title>
        <authorList>
            <person name="Wiegand S."/>
            <person name="Jogler M."/>
            <person name="Boedeker C."/>
            <person name="Pinto D."/>
            <person name="Vollmers J."/>
            <person name="Rivas-Marin E."/>
            <person name="Kohn T."/>
            <person name="Peeters S.H."/>
            <person name="Heuer A."/>
            <person name="Rast P."/>
            <person name="Oberbeckmann S."/>
            <person name="Bunk B."/>
            <person name="Jeske O."/>
            <person name="Meyerdierks A."/>
            <person name="Storesund J.E."/>
            <person name="Kallscheuer N."/>
            <person name="Luecker S."/>
            <person name="Lage O.M."/>
            <person name="Pohl T."/>
            <person name="Merkel B.J."/>
            <person name="Hornburger P."/>
            <person name="Mueller R.-W."/>
            <person name="Bruemmer F."/>
            <person name="Labrenz M."/>
            <person name="Spormann A.M."/>
            <person name="Op den Camp H."/>
            <person name="Overmann J."/>
            <person name="Amann R."/>
            <person name="Jetten M.S.M."/>
            <person name="Mascher T."/>
            <person name="Medema M.H."/>
            <person name="Devos D.P."/>
            <person name="Kaster A.-K."/>
            <person name="Ovreas L."/>
            <person name="Rohde M."/>
            <person name="Galperin M.Y."/>
            <person name="Jogler C."/>
        </authorList>
    </citation>
    <scope>NUCLEOTIDE SEQUENCE [LARGE SCALE GENOMIC DNA]</scope>
    <source>
        <strain evidence="2 3">Mal33</strain>
    </source>
</reference>
<gene>
    <name evidence="2" type="ORF">Mal33_55060</name>
</gene>